<dbReference type="FunFam" id="3.40.50.300:FF:000483">
    <property type="entry name" value="Sensor histidine kinase KdpD"/>
    <property type="match status" value="1"/>
</dbReference>
<dbReference type="InParanoid" id="Q7NN44"/>
<evidence type="ECO:0000313" key="6">
    <source>
        <dbReference type="EMBL" id="BAC88511.1"/>
    </source>
</evidence>
<keyword evidence="2" id="KW-0418">Kinase</keyword>
<keyword evidence="1" id="KW-0808">Transferase</keyword>
<dbReference type="GO" id="GO:0005886">
    <property type="term" value="C:plasma membrane"/>
    <property type="evidence" value="ECO:0000318"/>
    <property type="project" value="GO_Central"/>
</dbReference>
<dbReference type="InterPro" id="IPR003852">
    <property type="entry name" value="Sig_transdc_His_kinase_KdpD_N"/>
</dbReference>
<reference evidence="6 7" key="2">
    <citation type="journal article" date="2003" name="DNA Res.">
        <title>Complete genome structure of Gloeobacter violaceus PCC 7421, a cyanobacterium that lacks thylakoids (supplement).</title>
        <authorList>
            <person name="Nakamura Y."/>
            <person name="Kaneko T."/>
            <person name="Sato S."/>
            <person name="Mimuro M."/>
            <person name="Miyashita H."/>
            <person name="Tsuchiya T."/>
            <person name="Sasamoto S."/>
            <person name="Watanabe A."/>
            <person name="Kawashima K."/>
            <person name="Kishida Y."/>
            <person name="Kiyokawa C."/>
            <person name="Kohara M."/>
            <person name="Matsumoto M."/>
            <person name="Matsuno A."/>
            <person name="Nakazaki N."/>
            <person name="Shimpo S."/>
            <person name="Takeuchi C."/>
            <person name="Yamada M."/>
            <person name="Tabata S."/>
        </authorList>
    </citation>
    <scope>NUCLEOTIDE SEQUENCE [LARGE SCALE GENOMIC DNA]</scope>
    <source>
        <strain evidence="7">ATCC 29082 / PCC 7421</strain>
    </source>
</reference>
<dbReference type="Pfam" id="PF02702">
    <property type="entry name" value="KdpD"/>
    <property type="match status" value="2"/>
</dbReference>
<dbReference type="SUPFAM" id="SSF52402">
    <property type="entry name" value="Adenine nucleotide alpha hydrolases-like"/>
    <property type="match status" value="2"/>
</dbReference>
<gene>
    <name evidence="6" type="primary">kdpD</name>
</gene>
<dbReference type="FunFam" id="3.40.50.620:FF:000112">
    <property type="entry name" value="Sensor histidine kinase KdpD"/>
    <property type="match status" value="1"/>
</dbReference>
<organism evidence="6 7">
    <name type="scientific">Gloeobacter violaceus (strain ATCC 29082 / PCC 7421)</name>
    <dbReference type="NCBI Taxonomy" id="251221"/>
    <lineage>
        <taxon>Bacteria</taxon>
        <taxon>Bacillati</taxon>
        <taxon>Cyanobacteriota</taxon>
        <taxon>Cyanophyceae</taxon>
        <taxon>Gloeobacterales</taxon>
        <taxon>Gloeobacteraceae</taxon>
        <taxon>Gloeobacter</taxon>
    </lineage>
</organism>
<dbReference type="KEGG" id="gvi:gll0570"/>
<dbReference type="OrthoDB" id="9806130at2"/>
<name>Q7NN44_GLOVI</name>
<dbReference type="PANTHER" id="PTHR45569">
    <property type="entry name" value="SENSOR PROTEIN KDPD"/>
    <property type="match status" value="1"/>
</dbReference>
<dbReference type="CDD" id="cd01987">
    <property type="entry name" value="USP_KdpD-like"/>
    <property type="match status" value="1"/>
</dbReference>
<dbReference type="AlphaFoldDB" id="Q7NN44"/>
<proteinExistence type="predicted"/>
<dbReference type="EMBL" id="BA000045">
    <property type="protein sequence ID" value="BAC88511.1"/>
    <property type="molecule type" value="Genomic_DNA"/>
</dbReference>
<dbReference type="GO" id="GO:0000155">
    <property type="term" value="F:phosphorelay sensor kinase activity"/>
    <property type="evidence" value="ECO:0000318"/>
    <property type="project" value="GO_Central"/>
</dbReference>
<evidence type="ECO:0000259" key="5">
    <source>
        <dbReference type="Pfam" id="PF02702"/>
    </source>
</evidence>
<keyword evidence="7" id="KW-1185">Reference proteome</keyword>
<evidence type="ECO:0000313" key="7">
    <source>
        <dbReference type="Proteomes" id="UP000000557"/>
    </source>
</evidence>
<protein>
    <submittedName>
        <fullName evidence="6">Potassium-transporting P-type ATPase D chain</fullName>
    </submittedName>
</protein>
<accession>Q7NN44</accession>
<dbReference type="InterPro" id="IPR052023">
    <property type="entry name" value="Histidine_kinase_KdpD"/>
</dbReference>
<dbReference type="InterPro" id="IPR027417">
    <property type="entry name" value="P-loop_NTPase"/>
</dbReference>
<dbReference type="PANTHER" id="PTHR45569:SF1">
    <property type="entry name" value="SENSOR PROTEIN KDPD"/>
    <property type="match status" value="1"/>
</dbReference>
<evidence type="ECO:0000259" key="4">
    <source>
        <dbReference type="Pfam" id="PF00582"/>
    </source>
</evidence>
<dbReference type="Proteomes" id="UP000000557">
    <property type="component" value="Chromosome"/>
</dbReference>
<dbReference type="InterPro" id="IPR006016">
    <property type="entry name" value="UspA"/>
</dbReference>
<dbReference type="GO" id="GO:0005737">
    <property type="term" value="C:cytoplasm"/>
    <property type="evidence" value="ECO:0007669"/>
    <property type="project" value="UniProtKB-ARBA"/>
</dbReference>
<feature type="domain" description="UspA" evidence="4">
    <location>
        <begin position="247"/>
        <end position="368"/>
    </location>
</feature>
<keyword evidence="3" id="KW-0902">Two-component regulatory system</keyword>
<dbReference type="InterPro" id="IPR014729">
    <property type="entry name" value="Rossmann-like_a/b/a_fold"/>
</dbReference>
<sequence>MFRPNEDCPDPQSLLHELMQLSRGRLKLYLGYTPGVGKTVRMLQEARRLRRRGVDLVVGWVETHGRPDTEALLADLEVMAPRQVAYQGVIIPELDLEAILQRRPATVLIDELAHTNAPGSRHRKRYEDVEVLLDAGVSVMSAMNIQHLESVAEAAGRLIGAVVHETVPDRLLRSAEEVQLVDASPEAVLERLQRGDAARYIPPGSPFLRRSTLVYLRELALRAVAEVVDADILSGKNGVAGPAGVRERVLAAVSTNPASARLIRRGARIAERLDAELFVAYVETGRPLAPPEAQTLQEHRAATEAAAGEFVQLQNRDVAGALIDFALQKNITQVIVGESLRSPAEELVRGSVINTLLRTTSNIDVLIVGEAESSMVGPLTPVAAQPPFAVGCLLVGADSRRAHGCGRHKIYLGAAPGVGKTFAMLQEAHHLHASGIDVVCGVIETHGRAETAALIENLEVVPKRAIGYQGRTFLELDVEAVLRRRPAVVLVDELAHTNIAGAGNTKRFQDVEVLLGAGIDVVSTLNIQHLESLNTLVERTTGVKVRETLPDLVVEAADEVVLVDLPTGELTQRLREGKIYAQAKVEQALANFFRPENLSALRELALREVADDCTTRKLEEAAHGPGGRVLVCINLRPNAEQLIRRGARIASRLSAPLVVAHIGAHDDGPTARAVERLGELTRQLGGEFIERPAAANQVPEQIDALAHEQGVTLLVMGESRRSRWEKLLHGCVIEQVVRRVRNLDVLIVGDLEHE</sequence>
<dbReference type="Gene3D" id="3.40.50.620">
    <property type="entry name" value="HUPs"/>
    <property type="match status" value="2"/>
</dbReference>
<dbReference type="Gene3D" id="3.40.50.300">
    <property type="entry name" value="P-loop containing nucleotide triphosphate hydrolases"/>
    <property type="match status" value="2"/>
</dbReference>
<feature type="domain" description="Signal transduction histidine kinase osmosensitive K+ channel sensor N-terminal" evidence="5">
    <location>
        <begin position="23"/>
        <end position="228"/>
    </location>
</feature>
<feature type="domain" description="Signal transduction histidine kinase osmosensitive K+ channel sensor N-terminal" evidence="5">
    <location>
        <begin position="406"/>
        <end position="612"/>
    </location>
</feature>
<evidence type="ECO:0000256" key="3">
    <source>
        <dbReference type="ARBA" id="ARBA00023012"/>
    </source>
</evidence>
<dbReference type="EnsemblBacteria" id="BAC88511">
    <property type="protein sequence ID" value="BAC88511"/>
    <property type="gene ID" value="BAC88511"/>
</dbReference>
<evidence type="ECO:0000256" key="2">
    <source>
        <dbReference type="ARBA" id="ARBA00022777"/>
    </source>
</evidence>
<dbReference type="Pfam" id="PF00582">
    <property type="entry name" value="Usp"/>
    <property type="match status" value="2"/>
</dbReference>
<reference evidence="6 7" key="1">
    <citation type="journal article" date="2003" name="DNA Res.">
        <title>Complete genome structure of Gloeobacter violaceus PCC 7421, a cyanobacterium that lacks thylakoids.</title>
        <authorList>
            <person name="Nakamura Y."/>
            <person name="Kaneko T."/>
            <person name="Sato S."/>
            <person name="Mimuro M."/>
            <person name="Miyashita H."/>
            <person name="Tsuchiya T."/>
            <person name="Sasamoto S."/>
            <person name="Watanabe A."/>
            <person name="Kawashima K."/>
            <person name="Kishida Y."/>
            <person name="Kiyokawa C."/>
            <person name="Kohara M."/>
            <person name="Matsumoto M."/>
            <person name="Matsuno A."/>
            <person name="Nakazaki N."/>
            <person name="Shimpo S."/>
            <person name="Takeuchi C."/>
            <person name="Yamada M."/>
            <person name="Tabata S."/>
        </authorList>
    </citation>
    <scope>NUCLEOTIDE SEQUENCE [LARGE SCALE GENOMIC DNA]</scope>
    <source>
        <strain evidence="7">ATCC 29082 / PCC 7421</strain>
    </source>
</reference>
<dbReference type="RefSeq" id="WP_011140573.1">
    <property type="nucleotide sequence ID" value="NC_005125.1"/>
</dbReference>
<evidence type="ECO:0000256" key="1">
    <source>
        <dbReference type="ARBA" id="ARBA00022679"/>
    </source>
</evidence>
<dbReference type="eggNOG" id="COG2205">
    <property type="taxonomic scope" value="Bacteria"/>
</dbReference>
<feature type="domain" description="UspA" evidence="4">
    <location>
        <begin position="628"/>
        <end position="748"/>
    </location>
</feature>
<dbReference type="PATRIC" id="fig|251221.4.peg.578"/>
<dbReference type="STRING" id="251221.gene:10758043"/>
<dbReference type="HOGENOM" id="CLU_019595_0_0_3"/>
<dbReference type="SUPFAM" id="SSF52540">
    <property type="entry name" value="P-loop containing nucleoside triphosphate hydrolases"/>
    <property type="match status" value="1"/>
</dbReference>